<feature type="site" description="Lowers pKa of active site Tyr" evidence="6">
    <location>
        <position position="78"/>
    </location>
</feature>
<organism evidence="8 9">
    <name type="scientific">Plasmodiophora brassicae</name>
    <name type="common">Clubroot disease agent</name>
    <dbReference type="NCBI Taxonomy" id="37360"/>
    <lineage>
        <taxon>Eukaryota</taxon>
        <taxon>Sar</taxon>
        <taxon>Rhizaria</taxon>
        <taxon>Endomyxa</taxon>
        <taxon>Phytomyxea</taxon>
        <taxon>Plasmodiophorida</taxon>
        <taxon>Plasmodiophoridae</taxon>
        <taxon>Plasmodiophora</taxon>
    </lineage>
</organism>
<dbReference type="GO" id="GO:0016491">
    <property type="term" value="F:oxidoreductase activity"/>
    <property type="evidence" value="ECO:0007669"/>
    <property type="project" value="UniProtKB-KW"/>
</dbReference>
<dbReference type="InterPro" id="IPR018170">
    <property type="entry name" value="Aldo/ket_reductase_CS"/>
</dbReference>
<keyword evidence="8" id="KW-0496">Mitochondrion</keyword>
<dbReference type="InterPro" id="IPR023210">
    <property type="entry name" value="NADP_OxRdtase_dom"/>
</dbReference>
<dbReference type="FunFam" id="3.20.20.100:FF:000006">
    <property type="entry name" value="Aldo-keto reductase family 1 member A1"/>
    <property type="match status" value="1"/>
</dbReference>
<dbReference type="PROSITE" id="PS00062">
    <property type="entry name" value="ALDOKETO_REDUCTASE_2"/>
    <property type="match status" value="1"/>
</dbReference>
<keyword evidence="2" id="KW-0521">NADP</keyword>
<dbReference type="PROSITE" id="PS00798">
    <property type="entry name" value="ALDOKETO_REDUCTASE_1"/>
    <property type="match status" value="1"/>
</dbReference>
<gene>
    <name evidence="8" type="ORF">PLBR_LOCUS8658</name>
</gene>
<evidence type="ECO:0000313" key="8">
    <source>
        <dbReference type="EMBL" id="SPR01443.1"/>
    </source>
</evidence>
<sequence>MSRAVKLNNGASLPTVGLGTWQSKEGEVRNAIKAAIAAGYRHIDCASNYMNEHEIGDALAEIFADGHVKRSDVFITSKLNNPYHRPEHVRPHLLKTLKDLKVQQLDLWLMHWPVAFKYIPLDMNKVGRAAYASDPDDSGNGANIDRGVSIRDTWTAMEKCVEEGLVKAIGVSNFTCALLHDLLTYAKVKPAVNQVESHPYCQQRALLAYQQRLGIAFEAYSPLGSGGFAGKNEPRLLDDPVLHRLAKKYHVDAAKIALRWAVQRGTVVLPKSVHEERIASNVDVYDFQIEDDDMRLIATLDKNHHYLRPNDWYGIPLFTP</sequence>
<dbReference type="InterPro" id="IPR036812">
    <property type="entry name" value="NAD(P)_OxRdtase_dom_sf"/>
</dbReference>
<dbReference type="PROSITE" id="PS00063">
    <property type="entry name" value="ALDOKETO_REDUCTASE_3"/>
    <property type="match status" value="1"/>
</dbReference>
<geneLocation type="mitochondrion" evidence="8"/>
<dbReference type="InterPro" id="IPR020471">
    <property type="entry name" value="AKR"/>
</dbReference>
<dbReference type="Gene3D" id="3.20.20.100">
    <property type="entry name" value="NADP-dependent oxidoreductase domain"/>
    <property type="match status" value="1"/>
</dbReference>
<feature type="active site" description="Proton donor" evidence="4">
    <location>
        <position position="49"/>
    </location>
</feature>
<dbReference type="Pfam" id="PF00248">
    <property type="entry name" value="Aldo_ket_red"/>
    <property type="match status" value="1"/>
</dbReference>
<evidence type="ECO:0000256" key="3">
    <source>
        <dbReference type="ARBA" id="ARBA00023002"/>
    </source>
</evidence>
<dbReference type="EMBL" id="OVEO01000017">
    <property type="protein sequence ID" value="SPR01443.1"/>
    <property type="molecule type" value="Genomic_DNA"/>
</dbReference>
<accession>A0A3P3YMR6</accession>
<reference evidence="8 9" key="1">
    <citation type="submission" date="2018-03" db="EMBL/GenBank/DDBJ databases">
        <authorList>
            <person name="Fogelqvist J."/>
        </authorList>
    </citation>
    <scope>NUCLEOTIDE SEQUENCE [LARGE SCALE GENOMIC DNA]</scope>
</reference>
<dbReference type="PIRSF" id="PIRSF000097">
    <property type="entry name" value="AKR"/>
    <property type="match status" value="1"/>
</dbReference>
<feature type="domain" description="NADP-dependent oxidoreductase" evidence="7">
    <location>
        <begin position="16"/>
        <end position="300"/>
    </location>
</feature>
<dbReference type="PRINTS" id="PR00069">
    <property type="entry name" value="ALDKETRDTASE"/>
</dbReference>
<evidence type="ECO:0000256" key="5">
    <source>
        <dbReference type="PIRSR" id="PIRSR000097-2"/>
    </source>
</evidence>
<evidence type="ECO:0000259" key="7">
    <source>
        <dbReference type="Pfam" id="PF00248"/>
    </source>
</evidence>
<proteinExistence type="inferred from homology"/>
<evidence type="ECO:0000256" key="2">
    <source>
        <dbReference type="ARBA" id="ARBA00022857"/>
    </source>
</evidence>
<evidence type="ECO:0000256" key="1">
    <source>
        <dbReference type="ARBA" id="ARBA00007905"/>
    </source>
</evidence>
<protein>
    <recommendedName>
        <fullName evidence="7">NADP-dependent oxidoreductase domain-containing protein</fullName>
    </recommendedName>
</protein>
<dbReference type="SUPFAM" id="SSF51430">
    <property type="entry name" value="NAD(P)-linked oxidoreductase"/>
    <property type="match status" value="1"/>
</dbReference>
<evidence type="ECO:0000313" key="9">
    <source>
        <dbReference type="Proteomes" id="UP000290189"/>
    </source>
</evidence>
<evidence type="ECO:0000256" key="4">
    <source>
        <dbReference type="PIRSR" id="PIRSR000097-1"/>
    </source>
</evidence>
<comment type="similarity">
    <text evidence="1">Belongs to the aldo/keto reductase family.</text>
</comment>
<keyword evidence="3" id="KW-0560">Oxidoreductase</keyword>
<dbReference type="AlphaFoldDB" id="A0A3P3YMR6"/>
<dbReference type="PANTHER" id="PTHR11732">
    <property type="entry name" value="ALDO/KETO REDUCTASE"/>
    <property type="match status" value="1"/>
</dbReference>
<evidence type="ECO:0000256" key="6">
    <source>
        <dbReference type="PIRSR" id="PIRSR000097-3"/>
    </source>
</evidence>
<dbReference type="Proteomes" id="UP000290189">
    <property type="component" value="Unassembled WGS sequence"/>
</dbReference>
<feature type="binding site" evidence="5">
    <location>
        <position position="111"/>
    </location>
    <ligand>
        <name>substrate</name>
    </ligand>
</feature>
<name>A0A3P3YMR6_PLABS</name>